<comment type="similarity">
    <text evidence="2 13">Belongs to the sodium:solute symporter (SSF) (TC 2.A.21) family.</text>
</comment>
<evidence type="ECO:0000313" key="15">
    <source>
        <dbReference type="EMBL" id="WOF16767.1"/>
    </source>
</evidence>
<feature type="transmembrane region" description="Helical" evidence="14">
    <location>
        <begin position="156"/>
        <end position="177"/>
    </location>
</feature>
<keyword evidence="7 14" id="KW-1133">Transmembrane helix</keyword>
<dbReference type="CDD" id="cd11475">
    <property type="entry name" value="SLC5sbd_PutP"/>
    <property type="match status" value="1"/>
</dbReference>
<dbReference type="PROSITE" id="PS50283">
    <property type="entry name" value="NA_SOLUT_SYMP_3"/>
    <property type="match status" value="1"/>
</dbReference>
<dbReference type="AlphaFoldDB" id="A0AA97FDB0"/>
<evidence type="ECO:0000256" key="9">
    <source>
        <dbReference type="ARBA" id="ARBA00023065"/>
    </source>
</evidence>
<evidence type="ECO:0000256" key="10">
    <source>
        <dbReference type="ARBA" id="ARBA00023136"/>
    </source>
</evidence>
<feature type="transmembrane region" description="Helical" evidence="14">
    <location>
        <begin position="240"/>
        <end position="258"/>
    </location>
</feature>
<feature type="transmembrane region" description="Helical" evidence="14">
    <location>
        <begin position="323"/>
        <end position="352"/>
    </location>
</feature>
<feature type="transmembrane region" description="Helical" evidence="14">
    <location>
        <begin position="452"/>
        <end position="472"/>
    </location>
</feature>
<evidence type="ECO:0000256" key="6">
    <source>
        <dbReference type="ARBA" id="ARBA00022847"/>
    </source>
</evidence>
<dbReference type="InterPro" id="IPR011851">
    <property type="entry name" value="Na/Pro_symporter"/>
</dbReference>
<evidence type="ECO:0000256" key="1">
    <source>
        <dbReference type="ARBA" id="ARBA00004651"/>
    </source>
</evidence>
<keyword evidence="9" id="KW-0406">Ion transport</keyword>
<keyword evidence="16" id="KW-1185">Reference proteome</keyword>
<feature type="transmembrane region" description="Helical" evidence="14">
    <location>
        <begin position="279"/>
        <end position="303"/>
    </location>
</feature>
<evidence type="ECO:0000313" key="16">
    <source>
        <dbReference type="Proteomes" id="UP001301797"/>
    </source>
</evidence>
<evidence type="ECO:0000256" key="2">
    <source>
        <dbReference type="ARBA" id="ARBA00006434"/>
    </source>
</evidence>
<dbReference type="Pfam" id="PF00474">
    <property type="entry name" value="SSF"/>
    <property type="match status" value="1"/>
</dbReference>
<accession>A0AA97FDB0</accession>
<dbReference type="GeneID" id="85230240"/>
<feature type="transmembrane region" description="Helical" evidence="14">
    <location>
        <begin position="189"/>
        <end position="210"/>
    </location>
</feature>
<dbReference type="GO" id="GO:0005298">
    <property type="term" value="F:proline:sodium symporter activity"/>
    <property type="evidence" value="ECO:0007669"/>
    <property type="project" value="InterPro"/>
</dbReference>
<comment type="catalytic activity">
    <reaction evidence="12">
        <text>L-proline(in) + Na(+)(in) = L-proline(out) + Na(+)(out)</text>
        <dbReference type="Rhea" id="RHEA:28967"/>
        <dbReference type="ChEBI" id="CHEBI:29101"/>
        <dbReference type="ChEBI" id="CHEBI:60039"/>
    </reaction>
</comment>
<dbReference type="Gene3D" id="1.20.1730.10">
    <property type="entry name" value="Sodium/glucose cotransporter"/>
    <property type="match status" value="1"/>
</dbReference>
<evidence type="ECO:0000256" key="5">
    <source>
        <dbReference type="ARBA" id="ARBA00022692"/>
    </source>
</evidence>
<keyword evidence="11" id="KW-0739">Sodium transport</keyword>
<dbReference type="GO" id="GO:0031402">
    <property type="term" value="F:sodium ion binding"/>
    <property type="evidence" value="ECO:0007669"/>
    <property type="project" value="InterPro"/>
</dbReference>
<evidence type="ECO:0000256" key="4">
    <source>
        <dbReference type="ARBA" id="ARBA00022475"/>
    </source>
</evidence>
<organism evidence="15 16">
    <name type="scientific">Methanochimaera problematica</name>
    <dbReference type="NCBI Taxonomy" id="2609417"/>
    <lineage>
        <taxon>Archaea</taxon>
        <taxon>Methanobacteriati</taxon>
        <taxon>Methanobacteriota</taxon>
        <taxon>Stenosarchaea group</taxon>
        <taxon>Methanomicrobia</taxon>
        <taxon>Methanomicrobiales</taxon>
        <taxon>Methanomicrobiaceae</taxon>
        <taxon>Methanochimaera</taxon>
    </lineage>
</organism>
<dbReference type="GO" id="GO:0015824">
    <property type="term" value="P:proline transport"/>
    <property type="evidence" value="ECO:0007669"/>
    <property type="project" value="InterPro"/>
</dbReference>
<dbReference type="InterPro" id="IPR050277">
    <property type="entry name" value="Sodium:Solute_Symporter"/>
</dbReference>
<dbReference type="InterPro" id="IPR001734">
    <property type="entry name" value="Na/solute_symporter"/>
</dbReference>
<evidence type="ECO:0000256" key="7">
    <source>
        <dbReference type="ARBA" id="ARBA00022989"/>
    </source>
</evidence>
<comment type="subcellular location">
    <subcellularLocation>
        <location evidence="1">Cell membrane</location>
        <topology evidence="1">Multi-pass membrane protein</topology>
    </subcellularLocation>
</comment>
<dbReference type="EMBL" id="CP043875">
    <property type="protein sequence ID" value="WOF16767.1"/>
    <property type="molecule type" value="Genomic_DNA"/>
</dbReference>
<reference evidence="15 16" key="1">
    <citation type="submission" date="2019-09" db="EMBL/GenBank/DDBJ databases">
        <title>The complete genome of Methanoplanus sp. FWC-SCC4.</title>
        <authorList>
            <person name="Chen S.-C."/>
            <person name="Zhou Y.-Z."/>
            <person name="Lai M.-C."/>
        </authorList>
    </citation>
    <scope>NUCLEOTIDE SEQUENCE [LARGE SCALE GENOMIC DNA]</scope>
    <source>
        <strain evidence="15 16">FWC-SCC4</strain>
    </source>
</reference>
<keyword evidence="6" id="KW-0769">Symport</keyword>
<keyword evidence="3" id="KW-0813">Transport</keyword>
<keyword evidence="5 14" id="KW-0812">Transmembrane</keyword>
<dbReference type="PROSITE" id="PS00456">
    <property type="entry name" value="NA_SOLUT_SYMP_1"/>
    <property type="match status" value="1"/>
</dbReference>
<dbReference type="InterPro" id="IPR018212">
    <property type="entry name" value="Na/solute_symporter_CS"/>
</dbReference>
<dbReference type="PROSITE" id="PS00457">
    <property type="entry name" value="NA_SOLUT_SYMP_2"/>
    <property type="match status" value="1"/>
</dbReference>
<keyword evidence="10 14" id="KW-0472">Membrane</keyword>
<dbReference type="NCBIfam" id="TIGR00813">
    <property type="entry name" value="sss"/>
    <property type="match status" value="1"/>
</dbReference>
<dbReference type="Proteomes" id="UP001301797">
    <property type="component" value="Chromosome"/>
</dbReference>
<name>A0AA97FDB0_9EURY</name>
<keyword evidence="4" id="KW-1003">Cell membrane</keyword>
<dbReference type="NCBIfam" id="TIGR02121">
    <property type="entry name" value="Na_Pro_sym"/>
    <property type="match status" value="1"/>
</dbReference>
<keyword evidence="8" id="KW-0915">Sodium</keyword>
<protein>
    <submittedName>
        <fullName evidence="15">Sodium/proline symporter PutP</fullName>
    </submittedName>
</protein>
<dbReference type="PANTHER" id="PTHR48086">
    <property type="entry name" value="SODIUM/PROLINE SYMPORTER-RELATED"/>
    <property type="match status" value="1"/>
</dbReference>
<proteinExistence type="inferred from homology"/>
<feature type="transmembrane region" description="Helical" evidence="14">
    <location>
        <begin position="6"/>
        <end position="26"/>
    </location>
</feature>
<evidence type="ECO:0000256" key="12">
    <source>
        <dbReference type="ARBA" id="ARBA00033708"/>
    </source>
</evidence>
<evidence type="ECO:0000256" key="8">
    <source>
        <dbReference type="ARBA" id="ARBA00023053"/>
    </source>
</evidence>
<evidence type="ECO:0000256" key="14">
    <source>
        <dbReference type="SAM" id="Phobius"/>
    </source>
</evidence>
<dbReference type="RefSeq" id="WP_317136193.1">
    <property type="nucleotide sequence ID" value="NZ_CP043875.1"/>
</dbReference>
<feature type="transmembrane region" description="Helical" evidence="14">
    <location>
        <begin position="431"/>
        <end position="446"/>
    </location>
</feature>
<gene>
    <name evidence="15" type="primary">putP</name>
    <name evidence="15" type="ORF">F1737_08715</name>
</gene>
<dbReference type="KEGG" id="mefw:F1737_08715"/>
<feature type="transmembrane region" description="Helical" evidence="14">
    <location>
        <begin position="125"/>
        <end position="144"/>
    </location>
</feature>
<feature type="transmembrane region" description="Helical" evidence="14">
    <location>
        <begin position="405"/>
        <end position="424"/>
    </location>
</feature>
<evidence type="ECO:0000256" key="13">
    <source>
        <dbReference type="RuleBase" id="RU362091"/>
    </source>
</evidence>
<dbReference type="PANTHER" id="PTHR48086:SF3">
    <property type="entry name" value="SODIUM_PROLINE SYMPORTER"/>
    <property type="match status" value="1"/>
</dbReference>
<feature type="transmembrane region" description="Helical" evidence="14">
    <location>
        <begin position="69"/>
        <end position="91"/>
    </location>
</feature>
<feature type="transmembrane region" description="Helical" evidence="14">
    <location>
        <begin position="373"/>
        <end position="393"/>
    </location>
</feature>
<evidence type="ECO:0000256" key="3">
    <source>
        <dbReference type="ARBA" id="ARBA00022448"/>
    </source>
</evidence>
<dbReference type="InterPro" id="IPR038377">
    <property type="entry name" value="Na/Glc_symporter_sf"/>
</dbReference>
<evidence type="ECO:0000256" key="11">
    <source>
        <dbReference type="ARBA" id="ARBA00023201"/>
    </source>
</evidence>
<sequence>MVSNGIEILAAFIVYLGIMVAIGLLYYKKTHTVSDYILGSRGLNRYVAALSAEASDMSGWLLLGLPGLAYISGMSAIWVALGLIIGTFLNWKFVAKRLRIYTHLANDSLTLPDFFRNRFNDKSDILGGISSVFILIFFLIYTSAQFVSGGKLFNTVFGIDYTAALLIGSLIVVAYTFTGGFKAVCLTDFIQGVLMFFALLSVPIAAMILIGGPAETLAGISQINPDLLNPFIDGESGSPLTFIAIVSMLAWGLGYFGQPHILVRFMAIKKPEEITEARNVAMIWVIISLLSAVAIGLIGKIFLSQPLVGSDSETVFMVMTGEVFFSFLAGIIYCGILAAIMSTASSQLLVSASAVSQDLYKAFLKKDAKDKELIWVSRFSVLFVAVIAIGLAIDPNSFVFSIVSYAWAGFGAAFGPAILMALFWKRTTRQGALAGIIIGGLTVLIWKQFAFFGLYEIVPGFILSMLAIYVVSKMTPEPDDSMIAVFEETEKALKESN</sequence>
<dbReference type="GO" id="GO:0005886">
    <property type="term" value="C:plasma membrane"/>
    <property type="evidence" value="ECO:0007669"/>
    <property type="project" value="UniProtKB-SubCell"/>
</dbReference>